<dbReference type="InterPro" id="IPR036010">
    <property type="entry name" value="2Fe-2S_ferredoxin-like_sf"/>
</dbReference>
<evidence type="ECO:0000256" key="7">
    <source>
        <dbReference type="ARBA" id="ARBA00023014"/>
    </source>
</evidence>
<keyword evidence="6" id="KW-0408">Iron</keyword>
<evidence type="ECO:0000256" key="8">
    <source>
        <dbReference type="ARBA" id="ARBA00034078"/>
    </source>
</evidence>
<dbReference type="Proteomes" id="UP001501417">
    <property type="component" value="Unassembled WGS sequence"/>
</dbReference>
<comment type="cofactor">
    <cofactor evidence="8">
        <name>[2Fe-2S] cluster</name>
        <dbReference type="ChEBI" id="CHEBI:190135"/>
    </cofactor>
</comment>
<keyword evidence="4" id="KW-0479">Metal-binding</keyword>
<dbReference type="InterPro" id="IPR001041">
    <property type="entry name" value="2Fe-2S_ferredoxin-type"/>
</dbReference>
<sequence length="109" mass="11484">MPEPRATAASGSHDGDGVVTEEVTIELDRRATTVAYCAGDTLLQTARMAGLAAPSSCETGSCATCMARLTQGSARMLNNDALDDDEVDDGWVLTCQALPTSRTVRVVYE</sequence>
<feature type="domain" description="2Fe-2S ferredoxin-type" evidence="9">
    <location>
        <begin position="21"/>
        <end position="109"/>
    </location>
</feature>
<dbReference type="Pfam" id="PF00111">
    <property type="entry name" value="Fer2"/>
    <property type="match status" value="1"/>
</dbReference>
<keyword evidence="3" id="KW-0001">2Fe-2S</keyword>
<evidence type="ECO:0000256" key="2">
    <source>
        <dbReference type="ARBA" id="ARBA00022448"/>
    </source>
</evidence>
<comment type="similarity">
    <text evidence="1">Belongs to the 2Fe2S plant-type ferredoxin family.</text>
</comment>
<evidence type="ECO:0000256" key="1">
    <source>
        <dbReference type="ARBA" id="ARBA00007874"/>
    </source>
</evidence>
<reference evidence="11" key="1">
    <citation type="journal article" date="2019" name="Int. J. Syst. Evol. Microbiol.">
        <title>The Global Catalogue of Microorganisms (GCM) 10K type strain sequencing project: providing services to taxonomists for standard genome sequencing and annotation.</title>
        <authorList>
            <consortium name="The Broad Institute Genomics Platform"/>
            <consortium name="The Broad Institute Genome Sequencing Center for Infectious Disease"/>
            <person name="Wu L."/>
            <person name="Ma J."/>
        </authorList>
    </citation>
    <scope>NUCLEOTIDE SEQUENCE [LARGE SCALE GENOMIC DNA]</scope>
    <source>
        <strain evidence="11">JCM 17782</strain>
    </source>
</reference>
<evidence type="ECO:0000256" key="4">
    <source>
        <dbReference type="ARBA" id="ARBA00022723"/>
    </source>
</evidence>
<keyword evidence="11" id="KW-1185">Reference proteome</keyword>
<dbReference type="Gene3D" id="3.10.20.30">
    <property type="match status" value="1"/>
</dbReference>
<dbReference type="PROSITE" id="PS00197">
    <property type="entry name" value="2FE2S_FER_1"/>
    <property type="match status" value="1"/>
</dbReference>
<dbReference type="PANTHER" id="PTHR43112">
    <property type="entry name" value="FERREDOXIN"/>
    <property type="match status" value="1"/>
</dbReference>
<name>A0ABP8RL62_9MYCO</name>
<evidence type="ECO:0000256" key="5">
    <source>
        <dbReference type="ARBA" id="ARBA00022982"/>
    </source>
</evidence>
<accession>A0ABP8RL62</accession>
<dbReference type="SUPFAM" id="SSF54292">
    <property type="entry name" value="2Fe-2S ferredoxin-like"/>
    <property type="match status" value="1"/>
</dbReference>
<dbReference type="CDD" id="cd00207">
    <property type="entry name" value="fer2"/>
    <property type="match status" value="1"/>
</dbReference>
<dbReference type="EMBL" id="BAABGF010000030">
    <property type="protein sequence ID" value="GAA4541814.1"/>
    <property type="molecule type" value="Genomic_DNA"/>
</dbReference>
<evidence type="ECO:0000256" key="3">
    <source>
        <dbReference type="ARBA" id="ARBA00022714"/>
    </source>
</evidence>
<evidence type="ECO:0000259" key="9">
    <source>
        <dbReference type="PROSITE" id="PS51085"/>
    </source>
</evidence>
<dbReference type="InterPro" id="IPR006058">
    <property type="entry name" value="2Fe2S_fd_BS"/>
</dbReference>
<evidence type="ECO:0000256" key="6">
    <source>
        <dbReference type="ARBA" id="ARBA00023004"/>
    </source>
</evidence>
<evidence type="ECO:0000313" key="10">
    <source>
        <dbReference type="EMBL" id="GAA4541814.1"/>
    </source>
</evidence>
<organism evidence="10 11">
    <name type="scientific">Mycobacterium paraffinicum</name>
    <dbReference type="NCBI Taxonomy" id="53378"/>
    <lineage>
        <taxon>Bacteria</taxon>
        <taxon>Bacillati</taxon>
        <taxon>Actinomycetota</taxon>
        <taxon>Actinomycetes</taxon>
        <taxon>Mycobacteriales</taxon>
        <taxon>Mycobacteriaceae</taxon>
        <taxon>Mycobacterium</taxon>
    </lineage>
</organism>
<comment type="caution">
    <text evidence="10">The sequence shown here is derived from an EMBL/GenBank/DDBJ whole genome shotgun (WGS) entry which is preliminary data.</text>
</comment>
<proteinExistence type="inferred from homology"/>
<protein>
    <recommendedName>
        <fullName evidence="9">2Fe-2S ferredoxin-type domain-containing protein</fullName>
    </recommendedName>
</protein>
<dbReference type="InterPro" id="IPR012675">
    <property type="entry name" value="Beta-grasp_dom_sf"/>
</dbReference>
<gene>
    <name evidence="10" type="ORF">GCM10023161_24810</name>
</gene>
<dbReference type="PANTHER" id="PTHR43112:SF3">
    <property type="entry name" value="FERREDOXIN-2, CHLOROPLASTIC"/>
    <property type="match status" value="1"/>
</dbReference>
<keyword evidence="5" id="KW-0249">Electron transport</keyword>
<keyword evidence="7" id="KW-0411">Iron-sulfur</keyword>
<dbReference type="PROSITE" id="PS51085">
    <property type="entry name" value="2FE2S_FER_2"/>
    <property type="match status" value="1"/>
</dbReference>
<evidence type="ECO:0000313" key="11">
    <source>
        <dbReference type="Proteomes" id="UP001501417"/>
    </source>
</evidence>
<keyword evidence="2" id="KW-0813">Transport</keyword>